<keyword evidence="2 5" id="KW-0812">Transmembrane</keyword>
<dbReference type="InterPro" id="IPR050367">
    <property type="entry name" value="APC_superfamily"/>
</dbReference>
<evidence type="ECO:0000256" key="1">
    <source>
        <dbReference type="ARBA" id="ARBA00004141"/>
    </source>
</evidence>
<proteinExistence type="predicted"/>
<feature type="transmembrane region" description="Helical" evidence="5">
    <location>
        <begin position="365"/>
        <end position="383"/>
    </location>
</feature>
<feature type="transmembrane region" description="Helical" evidence="5">
    <location>
        <begin position="42"/>
        <end position="61"/>
    </location>
</feature>
<dbReference type="GO" id="GO:0016020">
    <property type="term" value="C:membrane"/>
    <property type="evidence" value="ECO:0007669"/>
    <property type="project" value="UniProtKB-SubCell"/>
</dbReference>
<evidence type="ECO:0000256" key="3">
    <source>
        <dbReference type="ARBA" id="ARBA00022989"/>
    </source>
</evidence>
<keyword evidence="3 5" id="KW-1133">Transmembrane helix</keyword>
<feature type="transmembrane region" description="Helical" evidence="5">
    <location>
        <begin position="91"/>
        <end position="112"/>
    </location>
</feature>
<sequence>MVDSGTKKIGTPAALAFAVSIVTGSGLLALPGQVGLVAGQGALWTWIIGSVLMAGILWCLYRLETYVDGSSGIHELVQAGLGRHVADYVKVLLVATFSVGIPGIALVTGNYISTMFSWTHLIPVVAIAATVSSGLVMWLGTKSSSLFQTTTSLLSLFIVVCVVLGALWKHGSANALDNVGATPSAASISAVGMAFFAFAGWELVTFLSKDMRGGRGAYRAVLAASWFIVVGLYLLLVVSNSLSSGDDDVLSLAAPASILGIDSTTIYSLAALIMLASLFANLYGYVSLIHTFSIERALPTVLSMPLFRDSAVVALPAGIGIISVVSVLGFFRDEAAAVLFSIAGVNFLLIYLLACGSLLRLCRSLAERTISVVALGGGLVMLVASWRDLILAIVIFVCVLLWRGMRYAKASTALPGMNSARRLNLRNHSKQGMKGAE</sequence>
<feature type="transmembrane region" description="Helical" evidence="5">
    <location>
        <begin position="266"/>
        <end position="289"/>
    </location>
</feature>
<dbReference type="Proteomes" id="UP000321424">
    <property type="component" value="Unassembled WGS sequence"/>
</dbReference>
<name>A0A511MNQ5_9NOCA</name>
<dbReference type="EMBL" id="BJXA01000054">
    <property type="protein sequence ID" value="GEM41596.1"/>
    <property type="molecule type" value="Genomic_DNA"/>
</dbReference>
<gene>
    <name evidence="6" type="ORF">NN4_61150</name>
</gene>
<feature type="transmembrane region" description="Helical" evidence="5">
    <location>
        <begin position="146"/>
        <end position="168"/>
    </location>
</feature>
<feature type="transmembrane region" description="Helical" evidence="5">
    <location>
        <begin position="337"/>
        <end position="358"/>
    </location>
</feature>
<comment type="caution">
    <text evidence="6">The sequence shown here is derived from an EMBL/GenBank/DDBJ whole genome shotgun (WGS) entry which is preliminary data.</text>
</comment>
<dbReference type="PANTHER" id="PTHR42770:SF13">
    <property type="entry name" value="L-METHIONINE_BRANCHED-CHAIN AMINO ACID EXPORTER YJEH"/>
    <property type="match status" value="1"/>
</dbReference>
<protein>
    <submittedName>
        <fullName evidence="6">Amino acid permease</fullName>
    </submittedName>
</protein>
<organism evidence="6 7">
    <name type="scientific">Nocardia ninae NBRC 108245</name>
    <dbReference type="NCBI Taxonomy" id="1210091"/>
    <lineage>
        <taxon>Bacteria</taxon>
        <taxon>Bacillati</taxon>
        <taxon>Actinomycetota</taxon>
        <taxon>Actinomycetes</taxon>
        <taxon>Mycobacteriales</taxon>
        <taxon>Nocardiaceae</taxon>
        <taxon>Nocardia</taxon>
    </lineage>
</organism>
<evidence type="ECO:0000256" key="5">
    <source>
        <dbReference type="SAM" id="Phobius"/>
    </source>
</evidence>
<dbReference type="Gene3D" id="1.20.1740.10">
    <property type="entry name" value="Amino acid/polyamine transporter I"/>
    <property type="match status" value="1"/>
</dbReference>
<dbReference type="OrthoDB" id="9117841at2"/>
<accession>A0A511MNQ5</accession>
<feature type="transmembrane region" description="Helical" evidence="5">
    <location>
        <begin position="220"/>
        <end position="242"/>
    </location>
</feature>
<keyword evidence="7" id="KW-1185">Reference proteome</keyword>
<feature type="transmembrane region" description="Helical" evidence="5">
    <location>
        <begin position="12"/>
        <end position="30"/>
    </location>
</feature>
<dbReference type="PANTHER" id="PTHR42770">
    <property type="entry name" value="AMINO ACID TRANSPORTER-RELATED"/>
    <property type="match status" value="1"/>
</dbReference>
<dbReference type="RefSeq" id="WP_147138632.1">
    <property type="nucleotide sequence ID" value="NZ_BJXA01000054.1"/>
</dbReference>
<reference evidence="6 7" key="1">
    <citation type="submission" date="2019-07" db="EMBL/GenBank/DDBJ databases">
        <title>Whole genome shotgun sequence of Nocardia ninae NBRC 108245.</title>
        <authorList>
            <person name="Hosoyama A."/>
            <person name="Uohara A."/>
            <person name="Ohji S."/>
            <person name="Ichikawa N."/>
        </authorList>
    </citation>
    <scope>NUCLEOTIDE SEQUENCE [LARGE SCALE GENOMIC DNA]</scope>
    <source>
        <strain evidence="6 7">NBRC 108245</strain>
    </source>
</reference>
<dbReference type="AlphaFoldDB" id="A0A511MNQ5"/>
<feature type="transmembrane region" description="Helical" evidence="5">
    <location>
        <begin position="188"/>
        <end position="208"/>
    </location>
</feature>
<evidence type="ECO:0000313" key="7">
    <source>
        <dbReference type="Proteomes" id="UP000321424"/>
    </source>
</evidence>
<comment type="subcellular location">
    <subcellularLocation>
        <location evidence="1">Membrane</location>
        <topology evidence="1">Multi-pass membrane protein</topology>
    </subcellularLocation>
</comment>
<dbReference type="PIRSF" id="PIRSF006060">
    <property type="entry name" value="AA_transporter"/>
    <property type="match status" value="1"/>
</dbReference>
<evidence type="ECO:0000313" key="6">
    <source>
        <dbReference type="EMBL" id="GEM41596.1"/>
    </source>
</evidence>
<feature type="transmembrane region" description="Helical" evidence="5">
    <location>
        <begin position="310"/>
        <end position="331"/>
    </location>
</feature>
<feature type="transmembrane region" description="Helical" evidence="5">
    <location>
        <begin position="118"/>
        <end position="139"/>
    </location>
</feature>
<evidence type="ECO:0000256" key="4">
    <source>
        <dbReference type="ARBA" id="ARBA00023136"/>
    </source>
</evidence>
<feature type="transmembrane region" description="Helical" evidence="5">
    <location>
        <begin position="389"/>
        <end position="405"/>
    </location>
</feature>
<evidence type="ECO:0000256" key="2">
    <source>
        <dbReference type="ARBA" id="ARBA00022692"/>
    </source>
</evidence>
<keyword evidence="4 5" id="KW-0472">Membrane</keyword>